<sequence length="259" mass="29231">MSIHRIYDYVNKMRCDEVVISLRDEFEFRVLKARQSVMIANNVVELVFKDWVFGVASRTEPVTSKGNAEIGASPSSLKLSGLTQVSRITTFYLIKLATAFEFWESKGVTGIKLIYDVERDAIRPFGFIAFAYVNFMKRFHAQKVNIYDEKINCEESLRVPVLLHEADKSLLDPMPVTLNKEICDANCLNATPLARVGSNSSLIVAIQAMDLDEPTVSNEPVESIEALLDETRDTDNDSVLSIDLSYDFDENMNLIKKTV</sequence>
<name>A0A9N9S7L9_9DIPT</name>
<reference evidence="1" key="2">
    <citation type="submission" date="2022-10" db="EMBL/GenBank/DDBJ databases">
        <authorList>
            <consortium name="ENA_rothamsted_submissions"/>
            <consortium name="culmorum"/>
            <person name="King R."/>
        </authorList>
    </citation>
    <scope>NUCLEOTIDE SEQUENCE</scope>
</reference>
<protein>
    <submittedName>
        <fullName evidence="1">Uncharacterized protein</fullName>
    </submittedName>
</protein>
<evidence type="ECO:0000313" key="2">
    <source>
        <dbReference type="Proteomes" id="UP001153620"/>
    </source>
</evidence>
<gene>
    <name evidence="1" type="ORF">CHIRRI_LOCUS14965</name>
</gene>
<accession>A0A9N9S7L9</accession>
<reference evidence="1" key="1">
    <citation type="submission" date="2022-01" db="EMBL/GenBank/DDBJ databases">
        <authorList>
            <person name="King R."/>
        </authorList>
    </citation>
    <scope>NUCLEOTIDE SEQUENCE</scope>
</reference>
<organism evidence="1 2">
    <name type="scientific">Chironomus riparius</name>
    <dbReference type="NCBI Taxonomy" id="315576"/>
    <lineage>
        <taxon>Eukaryota</taxon>
        <taxon>Metazoa</taxon>
        <taxon>Ecdysozoa</taxon>
        <taxon>Arthropoda</taxon>
        <taxon>Hexapoda</taxon>
        <taxon>Insecta</taxon>
        <taxon>Pterygota</taxon>
        <taxon>Neoptera</taxon>
        <taxon>Endopterygota</taxon>
        <taxon>Diptera</taxon>
        <taxon>Nematocera</taxon>
        <taxon>Chironomoidea</taxon>
        <taxon>Chironomidae</taxon>
        <taxon>Chironominae</taxon>
        <taxon>Chironomus</taxon>
    </lineage>
</organism>
<dbReference type="Proteomes" id="UP001153620">
    <property type="component" value="Chromosome 4"/>
</dbReference>
<dbReference type="AlphaFoldDB" id="A0A9N9S7L9"/>
<keyword evidence="2" id="KW-1185">Reference proteome</keyword>
<dbReference type="EMBL" id="OU895880">
    <property type="protein sequence ID" value="CAG9812160.1"/>
    <property type="molecule type" value="Genomic_DNA"/>
</dbReference>
<evidence type="ECO:0000313" key="1">
    <source>
        <dbReference type="EMBL" id="CAG9812160.1"/>
    </source>
</evidence>
<proteinExistence type="predicted"/>